<reference evidence="1 2" key="1">
    <citation type="submission" date="2015-08" db="EMBL/GenBank/DDBJ databases">
        <title>Next Generation Sequencing and Analysis of the Genome of Puccinia sorghi L Schw, the Causal Agent of Maize Common Rust.</title>
        <authorList>
            <person name="Rochi L."/>
            <person name="Burguener G."/>
            <person name="Darino M."/>
            <person name="Turjanski A."/>
            <person name="Kreff E."/>
            <person name="Dieguez M.J."/>
            <person name="Sacco F."/>
        </authorList>
    </citation>
    <scope>NUCLEOTIDE SEQUENCE [LARGE SCALE GENOMIC DNA]</scope>
    <source>
        <strain evidence="1 2">RO10H11247</strain>
    </source>
</reference>
<protein>
    <submittedName>
        <fullName evidence="1">Uncharacterized protein</fullName>
    </submittedName>
</protein>
<evidence type="ECO:0000313" key="2">
    <source>
        <dbReference type="Proteomes" id="UP000037035"/>
    </source>
</evidence>
<accession>A0A0L6VCW9</accession>
<sequence length="175" mass="20008">MASLIFRLSKPHKPVLKRGNLRHPQRSTQFSTRLPPRMSPGKLNRAIQWMMAEPDPLEGCLEFMTESEHDEPKKNSRANGVFLMLSCQRRRIGRPLSVEAQVAALYRLGHGLSHVTSGHVFNIGKETADKVSGRFVNAILEVFRKRVVRWAFIFTSHCLSRIGNGEFKRRFAVLE</sequence>
<organism evidence="1 2">
    <name type="scientific">Puccinia sorghi</name>
    <dbReference type="NCBI Taxonomy" id="27349"/>
    <lineage>
        <taxon>Eukaryota</taxon>
        <taxon>Fungi</taxon>
        <taxon>Dikarya</taxon>
        <taxon>Basidiomycota</taxon>
        <taxon>Pucciniomycotina</taxon>
        <taxon>Pucciniomycetes</taxon>
        <taxon>Pucciniales</taxon>
        <taxon>Pucciniaceae</taxon>
        <taxon>Puccinia</taxon>
    </lineage>
</organism>
<gene>
    <name evidence="1" type="ORF">VP01_1905g6</name>
</gene>
<comment type="caution">
    <text evidence="1">The sequence shown here is derived from an EMBL/GenBank/DDBJ whole genome shotgun (WGS) entry which is preliminary data.</text>
</comment>
<dbReference type="EMBL" id="LAVV01006732">
    <property type="protein sequence ID" value="KNZ58564.1"/>
    <property type="molecule type" value="Genomic_DNA"/>
</dbReference>
<evidence type="ECO:0000313" key="1">
    <source>
        <dbReference type="EMBL" id="KNZ58564.1"/>
    </source>
</evidence>
<dbReference type="OrthoDB" id="2505410at2759"/>
<dbReference type="VEuPathDB" id="FungiDB:VP01_1905g6"/>
<keyword evidence="2" id="KW-1185">Reference proteome</keyword>
<proteinExistence type="predicted"/>
<dbReference type="Proteomes" id="UP000037035">
    <property type="component" value="Unassembled WGS sequence"/>
</dbReference>
<dbReference type="AlphaFoldDB" id="A0A0L6VCW9"/>
<name>A0A0L6VCW9_9BASI</name>